<name>A0A8H4MZB6_9PEZI</name>
<evidence type="ECO:0000313" key="3">
    <source>
        <dbReference type="EMBL" id="KAF4303085.1"/>
    </source>
</evidence>
<reference evidence="3" key="1">
    <citation type="submission" date="2020-04" db="EMBL/GenBank/DDBJ databases">
        <title>Genome Assembly and Annotation of Botryosphaeria dothidea sdau 11-99, a Latent Pathogen of Apple Fruit Ring Rot in China.</title>
        <authorList>
            <person name="Yu C."/>
            <person name="Diao Y."/>
            <person name="Lu Q."/>
            <person name="Zhao J."/>
            <person name="Cui S."/>
            <person name="Peng C."/>
            <person name="He B."/>
            <person name="Liu H."/>
        </authorList>
    </citation>
    <scope>NUCLEOTIDE SEQUENCE [LARGE SCALE GENOMIC DNA]</scope>
    <source>
        <strain evidence="3">Sdau11-99</strain>
    </source>
</reference>
<dbReference type="AlphaFoldDB" id="A0A8H4MZB6"/>
<feature type="signal peptide" evidence="2">
    <location>
        <begin position="1"/>
        <end position="18"/>
    </location>
</feature>
<comment type="caution">
    <text evidence="3">The sequence shown here is derived from an EMBL/GenBank/DDBJ whole genome shotgun (WGS) entry which is preliminary data.</text>
</comment>
<gene>
    <name evidence="3" type="ORF">GTA08_BOTSDO08899</name>
</gene>
<feature type="compositionally biased region" description="Low complexity" evidence="1">
    <location>
        <begin position="39"/>
        <end position="56"/>
    </location>
</feature>
<organism evidence="3 4">
    <name type="scientific">Botryosphaeria dothidea</name>
    <dbReference type="NCBI Taxonomy" id="55169"/>
    <lineage>
        <taxon>Eukaryota</taxon>
        <taxon>Fungi</taxon>
        <taxon>Dikarya</taxon>
        <taxon>Ascomycota</taxon>
        <taxon>Pezizomycotina</taxon>
        <taxon>Dothideomycetes</taxon>
        <taxon>Dothideomycetes incertae sedis</taxon>
        <taxon>Botryosphaeriales</taxon>
        <taxon>Botryosphaeriaceae</taxon>
        <taxon>Botryosphaeria</taxon>
    </lineage>
</organism>
<accession>A0A8H4MZB6</accession>
<keyword evidence="4" id="KW-1185">Reference proteome</keyword>
<evidence type="ECO:0000313" key="4">
    <source>
        <dbReference type="Proteomes" id="UP000572817"/>
    </source>
</evidence>
<feature type="chain" id="PRO_5034082063" evidence="2">
    <location>
        <begin position="19"/>
        <end position="179"/>
    </location>
</feature>
<evidence type="ECO:0000256" key="2">
    <source>
        <dbReference type="SAM" id="SignalP"/>
    </source>
</evidence>
<dbReference type="EMBL" id="WWBZ02000062">
    <property type="protein sequence ID" value="KAF4303085.1"/>
    <property type="molecule type" value="Genomic_DNA"/>
</dbReference>
<protein>
    <submittedName>
        <fullName evidence="3">Uncharacterized protein</fullName>
    </submittedName>
</protein>
<sequence length="179" mass="19640">MQFTIGMLSIMAAAIVAAAPTQDTNAWGSLRDIKGWNRPDAPAAQPWAPQPGAQDPRPWAPQPGGGGVNSWDGRDGWFPTCDSSCNPDFNPNCIRCNSPIPPAPGCNPDCNPLYNDNCVRCYPDDFQPPNFQCDRSCNPDFNPNCIRCDSPVQPLPSCDPNCNPLYNDNCPRCYPDWVH</sequence>
<proteinExistence type="predicted"/>
<dbReference type="Proteomes" id="UP000572817">
    <property type="component" value="Unassembled WGS sequence"/>
</dbReference>
<feature type="region of interest" description="Disordered" evidence="1">
    <location>
        <begin position="29"/>
        <end position="69"/>
    </location>
</feature>
<evidence type="ECO:0000256" key="1">
    <source>
        <dbReference type="SAM" id="MobiDB-lite"/>
    </source>
</evidence>
<keyword evidence="2" id="KW-0732">Signal</keyword>
<dbReference type="OrthoDB" id="10364603at2759"/>